<dbReference type="OrthoDB" id="1843260at2"/>
<dbReference type="Pfam" id="PF19587">
    <property type="entry name" value="DUF6094"/>
    <property type="match status" value="1"/>
</dbReference>
<reference evidence="2" key="2">
    <citation type="submission" date="2020-09" db="EMBL/GenBank/DDBJ databases">
        <authorList>
            <person name="Sun Q."/>
            <person name="Zhou Y."/>
        </authorList>
    </citation>
    <scope>NUCLEOTIDE SEQUENCE</scope>
    <source>
        <strain evidence="2">CGMCC 1.15758</strain>
    </source>
</reference>
<dbReference type="InterPro" id="IPR029063">
    <property type="entry name" value="SAM-dependent_MTases_sf"/>
</dbReference>
<dbReference type="SUPFAM" id="SSF53335">
    <property type="entry name" value="S-adenosyl-L-methionine-dependent methyltransferases"/>
    <property type="match status" value="1"/>
</dbReference>
<accession>A0A8J3E8F7</accession>
<reference evidence="2" key="1">
    <citation type="journal article" date="2014" name="Int. J. Syst. Evol. Microbiol.">
        <title>Complete genome sequence of Corynebacterium casei LMG S-19264T (=DSM 44701T), isolated from a smear-ripened cheese.</title>
        <authorList>
            <consortium name="US DOE Joint Genome Institute (JGI-PGF)"/>
            <person name="Walter F."/>
            <person name="Albersmeier A."/>
            <person name="Kalinowski J."/>
            <person name="Ruckert C."/>
        </authorList>
    </citation>
    <scope>NUCLEOTIDE SEQUENCE</scope>
    <source>
        <strain evidence="2">CGMCC 1.15758</strain>
    </source>
</reference>
<dbReference type="InterPro" id="IPR046076">
    <property type="entry name" value="DUF6094"/>
</dbReference>
<dbReference type="Proteomes" id="UP000636949">
    <property type="component" value="Unassembled WGS sequence"/>
</dbReference>
<dbReference type="EMBL" id="BMJS01000005">
    <property type="protein sequence ID" value="GGF93043.1"/>
    <property type="molecule type" value="Genomic_DNA"/>
</dbReference>
<feature type="domain" description="DUF6094" evidence="1">
    <location>
        <begin position="13"/>
        <end position="186"/>
    </location>
</feature>
<comment type="caution">
    <text evidence="2">The sequence shown here is derived from an EMBL/GenBank/DDBJ whole genome shotgun (WGS) entry which is preliminary data.</text>
</comment>
<evidence type="ECO:0000313" key="3">
    <source>
        <dbReference type="Proteomes" id="UP000636949"/>
    </source>
</evidence>
<sequence length="347" mass="38924">MSLIHPAISHNFEKMGYYPTDGYTLNTIIGAIEHNDDPNTVIFDPCCGEGIALQKLKRELCHYGKTFGVELDGERFQKSQAVIDHCIYADALNQVKYSRANASVLFLNPPYGQSSISERLEYAFIKKYIHSLMLDGLLVLVIPVQALDYKLAQYLCSHCDDVSYGLSPEQAFKQVIIIGRKIKMSQANNINERAREMVKAIEDNHYYQSPPDLYSIPSINKPFILNSTNLTVGSVSDVINARGVSTLWDSFKRDFTEIENTYPNPLMPLSDWHTAQAIISGMISGLVESENRRMVVKGTVKKKLPEATVTVNGGTSKYQQTEKFVPMIIGIDVTHGSEHFGQLYQIS</sequence>
<organism evidence="2 3">
    <name type="scientific">Cysteiniphilum litorale</name>
    <dbReference type="NCBI Taxonomy" id="2056700"/>
    <lineage>
        <taxon>Bacteria</taxon>
        <taxon>Pseudomonadati</taxon>
        <taxon>Pseudomonadota</taxon>
        <taxon>Gammaproteobacteria</taxon>
        <taxon>Thiotrichales</taxon>
        <taxon>Fastidiosibacteraceae</taxon>
        <taxon>Cysteiniphilum</taxon>
    </lineage>
</organism>
<dbReference type="Gene3D" id="3.40.50.150">
    <property type="entry name" value="Vaccinia Virus protein VP39"/>
    <property type="match status" value="1"/>
</dbReference>
<gene>
    <name evidence="2" type="ORF">GCM10010995_07740</name>
</gene>
<evidence type="ECO:0000313" key="2">
    <source>
        <dbReference type="EMBL" id="GGF93043.1"/>
    </source>
</evidence>
<protein>
    <submittedName>
        <fullName evidence="2">O-methyltransferase</fullName>
    </submittedName>
</protein>
<evidence type="ECO:0000259" key="1">
    <source>
        <dbReference type="Pfam" id="PF19587"/>
    </source>
</evidence>
<dbReference type="AlphaFoldDB" id="A0A8J3E8F7"/>
<proteinExistence type="predicted"/>
<name>A0A8J3E8F7_9GAMM</name>
<dbReference type="RefSeq" id="WP_117002138.1">
    <property type="nucleotide sequence ID" value="NZ_BMJS01000005.1"/>
</dbReference>
<dbReference type="PRINTS" id="PR00507">
    <property type="entry name" value="N12N6MTFRASE"/>
</dbReference>
<keyword evidence="3" id="KW-1185">Reference proteome</keyword>